<dbReference type="PANTHER" id="PTHR33876:SF4">
    <property type="entry name" value="CHLOROPLAST PROTEIN FOR GROWTH AND FERTILITY 2"/>
    <property type="match status" value="1"/>
</dbReference>
<evidence type="ECO:0008006" key="4">
    <source>
        <dbReference type="Google" id="ProtNLM"/>
    </source>
</evidence>
<dbReference type="InterPro" id="IPR052776">
    <property type="entry name" value="Chloro_ReproSupport/MetalTrans"/>
</dbReference>
<feature type="transmembrane region" description="Helical" evidence="1">
    <location>
        <begin position="185"/>
        <end position="211"/>
    </location>
</feature>
<feature type="transmembrane region" description="Helical" evidence="1">
    <location>
        <begin position="251"/>
        <end position="270"/>
    </location>
</feature>
<feature type="transmembrane region" description="Helical" evidence="1">
    <location>
        <begin position="52"/>
        <end position="72"/>
    </location>
</feature>
<evidence type="ECO:0000256" key="1">
    <source>
        <dbReference type="SAM" id="Phobius"/>
    </source>
</evidence>
<feature type="transmembrane region" description="Helical" evidence="1">
    <location>
        <begin position="93"/>
        <end position="114"/>
    </location>
</feature>
<protein>
    <recommendedName>
        <fullName evidence="4">High-affinity nickel-transport protein</fullName>
    </recommendedName>
</protein>
<organism evidence="2 3">
    <name type="scientific">Prochlorococcus marinus (strain MIT 9303)</name>
    <dbReference type="NCBI Taxonomy" id="59922"/>
    <lineage>
        <taxon>Bacteria</taxon>
        <taxon>Bacillati</taxon>
        <taxon>Cyanobacteriota</taxon>
        <taxon>Cyanophyceae</taxon>
        <taxon>Synechococcales</taxon>
        <taxon>Prochlorococcaceae</taxon>
        <taxon>Prochlorococcus</taxon>
    </lineage>
</organism>
<keyword evidence="1" id="KW-0812">Transmembrane</keyword>
<feature type="transmembrane region" description="Helical" evidence="1">
    <location>
        <begin position="126"/>
        <end position="147"/>
    </location>
</feature>
<evidence type="ECO:0000313" key="2">
    <source>
        <dbReference type="EMBL" id="ABM78717.1"/>
    </source>
</evidence>
<accession>A2CB57</accession>
<dbReference type="HOGENOM" id="CLU_053247_2_0_3"/>
<gene>
    <name evidence="2" type="ordered locus">P9303_19751</name>
</gene>
<feature type="transmembrane region" description="Helical" evidence="1">
    <location>
        <begin position="217"/>
        <end position="244"/>
    </location>
</feature>
<dbReference type="EMBL" id="CP000554">
    <property type="protein sequence ID" value="ABM78717.1"/>
    <property type="molecule type" value="Genomic_DNA"/>
</dbReference>
<keyword evidence="1" id="KW-0472">Membrane</keyword>
<keyword evidence="1" id="KW-1133">Transmembrane helix</keyword>
<reference evidence="2 3" key="1">
    <citation type="journal article" date="2007" name="PLoS Genet.">
        <title>Patterns and implications of gene gain and loss in the evolution of Prochlorococcus.</title>
        <authorList>
            <person name="Kettler G.C."/>
            <person name="Martiny A.C."/>
            <person name="Huang K."/>
            <person name="Zucker J."/>
            <person name="Coleman M.L."/>
            <person name="Rodrigue S."/>
            <person name="Chen F."/>
            <person name="Lapidus A."/>
            <person name="Ferriera S."/>
            <person name="Johnson J."/>
            <person name="Steglich C."/>
            <person name="Church G.M."/>
            <person name="Richardson P."/>
            <person name="Chisholm S.W."/>
        </authorList>
    </citation>
    <scope>NUCLEOTIDE SEQUENCE [LARGE SCALE GENOMIC DNA]</scope>
    <source>
        <strain evidence="2 3">MIT 9303</strain>
    </source>
</reference>
<sequence length="278" mass="29397">MLTSLLLCAPNSSRPMHEQSLTTMPIGLICSAVASAQFHPQSVRLPLDCFDFMLISILTGFAAGALHVVGGADHLVAIAPSALRKPATALRNGLAWGIGHSTGVLVLSTIAIVLKDLVHIERMSSWAEFCVGVALLVVGAMAIRTALGLDIHTHQHTHQQNYGHAHDHQHVHLHLRGRHKHGRHAYAASSLGLLHGLAGASHLLAVIPALALPPLWALIYMAAYLLGSIAAMVAVVGAISLATLRVGRRALPLLVGSTGGLSIITGFFWLQKTSPQLL</sequence>
<dbReference type="KEGG" id="pmf:P9303_19751"/>
<dbReference type="PANTHER" id="PTHR33876">
    <property type="entry name" value="UNNAMED PRODUCT"/>
    <property type="match status" value="1"/>
</dbReference>
<dbReference type="Proteomes" id="UP000002274">
    <property type="component" value="Chromosome"/>
</dbReference>
<dbReference type="STRING" id="59922.P9303_19751"/>
<dbReference type="AlphaFoldDB" id="A2CB57"/>
<proteinExistence type="predicted"/>
<evidence type="ECO:0000313" key="3">
    <source>
        <dbReference type="Proteomes" id="UP000002274"/>
    </source>
</evidence>
<name>A2CB57_PROM3</name>